<organism evidence="1 2">
    <name type="scientific">Modicisalibacter xianhensis</name>
    <dbReference type="NCBI Taxonomy" id="442341"/>
    <lineage>
        <taxon>Bacteria</taxon>
        <taxon>Pseudomonadati</taxon>
        <taxon>Pseudomonadota</taxon>
        <taxon>Gammaproteobacteria</taxon>
        <taxon>Oceanospirillales</taxon>
        <taxon>Halomonadaceae</taxon>
        <taxon>Modicisalibacter</taxon>
    </lineage>
</organism>
<evidence type="ECO:0008006" key="3">
    <source>
        <dbReference type="Google" id="ProtNLM"/>
    </source>
</evidence>
<evidence type="ECO:0000313" key="2">
    <source>
        <dbReference type="Proteomes" id="UP000199040"/>
    </source>
</evidence>
<protein>
    <recommendedName>
        <fullName evidence="3">Circularly permuted type 2 ATP-grasp protein</fullName>
    </recommendedName>
</protein>
<keyword evidence="2" id="KW-1185">Reference proteome</keyword>
<gene>
    <name evidence="1" type="ORF">SAMN04487959_11130</name>
</gene>
<dbReference type="SUPFAM" id="SSF56059">
    <property type="entry name" value="Glutathione synthetase ATP-binding domain-like"/>
    <property type="match status" value="1"/>
</dbReference>
<dbReference type="AlphaFoldDB" id="A0A1I3DIG4"/>
<accession>A0A1I3DIG4</accession>
<name>A0A1I3DIG4_9GAMM</name>
<sequence length="431" mass="47828">MPAFNDQSRQAAKRLNRQCFCLTLDRHELERSLTRQLHDDASAIPEAASLLSDTHSHLFSDTPVFVPREDILAMQRVVRAINRAALLSGYRRAALNWAPEIAGIDPGPVGAFMGYDFHLGEAGPQLIEVNTNAGGAFLNARLGRAQRTCCGPAAQREHTTAQLEVFDANVVRMFEREWQHQRGRGRPVRLAIVDDRPESQYLYPEFLLAQALLESHGIETLIADPGELTYTQVRLYSNGAPVDLVYNRLVDFALEAPAHAALREAYRDGAVVVSPNPHVHALFADKRNLTLLSDAARLRDWGLEEPDIQALEHAVPLTRDVTEANAESLWQARRELFFKPATGHGSKGVYRGSKLTRGTFSQIVQGGYIAQAYVPPSERLINVDGTPVERKVDVRLYTYADEVLLVAARVYQGQATNFRTPGGGFAPVFQV</sequence>
<dbReference type="Proteomes" id="UP000199040">
    <property type="component" value="Unassembled WGS sequence"/>
</dbReference>
<proteinExistence type="predicted"/>
<reference evidence="1 2" key="1">
    <citation type="submission" date="2016-10" db="EMBL/GenBank/DDBJ databases">
        <authorList>
            <person name="de Groot N.N."/>
        </authorList>
    </citation>
    <scope>NUCLEOTIDE SEQUENCE [LARGE SCALE GENOMIC DNA]</scope>
    <source>
        <strain evidence="1 2">CGMCC 1.6848</strain>
    </source>
</reference>
<dbReference type="EMBL" id="FOPY01000011">
    <property type="protein sequence ID" value="SFH86281.1"/>
    <property type="molecule type" value="Genomic_DNA"/>
</dbReference>
<dbReference type="STRING" id="442341.SAMN04487959_11130"/>
<evidence type="ECO:0000313" key="1">
    <source>
        <dbReference type="EMBL" id="SFH86281.1"/>
    </source>
</evidence>
<dbReference type="RefSeq" id="WP_092847642.1">
    <property type="nucleotide sequence ID" value="NZ_FOPY01000011.1"/>
</dbReference>